<dbReference type="InterPro" id="IPR015661">
    <property type="entry name" value="Bub1/Mad3"/>
</dbReference>
<dbReference type="Proteomes" id="UP000887581">
    <property type="component" value="Unplaced"/>
</dbReference>
<keyword evidence="2" id="KW-1185">Reference proteome</keyword>
<dbReference type="PANTHER" id="PTHR14030:SF28">
    <property type="entry name" value="BUB1 N-TERMINAL DOMAIN-CONTAINING PROTEIN"/>
    <property type="match status" value="1"/>
</dbReference>
<evidence type="ECO:0000313" key="2">
    <source>
        <dbReference type="Proteomes" id="UP000887581"/>
    </source>
</evidence>
<dbReference type="Gene3D" id="1.25.40.430">
    <property type="match status" value="1"/>
</dbReference>
<sequence>MTGTMEHEWELNRENIRPLRSGRKVKSINSIFGGSKITMVEAEKRFEDDFERAKASDKPLDICLEYIIWFEEHFPTGKQSHLFAMLTRIINAFGYREEFLNDEKMLKFWIKLIENKSDANIDAFFERAYLAGCCRRLAKFYVRWAEARESSNDINGARTVLKRGREQYAEPLNLLNEASDALEMRQIRAFQNLNDSETDLFYETEFNIQRLALGQLTGLGPNQEAPVFRDASKMPGSLRTGIRRQLANEMKGNGFQIYQGNEVFDDENLLVPKSFGDDLAHVAFAQNSWNPTKWNDARIRGIPKRNEMHSAAFTVFNEDDGEVKEVKQRNKRSRLRILNKVISMEELFAEQLQL</sequence>
<feature type="domain" description="BUB1 N-terminal" evidence="1">
    <location>
        <begin position="46"/>
        <end position="203"/>
    </location>
</feature>
<dbReference type="GO" id="GO:0005634">
    <property type="term" value="C:nucleus"/>
    <property type="evidence" value="ECO:0007669"/>
    <property type="project" value="TreeGrafter"/>
</dbReference>
<dbReference type="GO" id="GO:0004672">
    <property type="term" value="F:protein kinase activity"/>
    <property type="evidence" value="ECO:0007669"/>
    <property type="project" value="TreeGrafter"/>
</dbReference>
<dbReference type="GO" id="GO:0051754">
    <property type="term" value="P:meiotic sister chromatid cohesion, centromeric"/>
    <property type="evidence" value="ECO:0007669"/>
    <property type="project" value="TreeGrafter"/>
</dbReference>
<dbReference type="WBParaSite" id="sdigi.contig101.g4348.t1">
    <property type="protein sequence ID" value="sdigi.contig101.g4348.t1"/>
    <property type="gene ID" value="sdigi.contig101.g4348"/>
</dbReference>
<protein>
    <submittedName>
        <fullName evidence="3">BUB1 N-terminal domain-containing protein</fullName>
    </submittedName>
</protein>
<proteinExistence type="predicted"/>
<organism evidence="2 3">
    <name type="scientific">Setaria digitata</name>
    <dbReference type="NCBI Taxonomy" id="48799"/>
    <lineage>
        <taxon>Eukaryota</taxon>
        <taxon>Metazoa</taxon>
        <taxon>Ecdysozoa</taxon>
        <taxon>Nematoda</taxon>
        <taxon>Chromadorea</taxon>
        <taxon>Rhabditida</taxon>
        <taxon>Spirurina</taxon>
        <taxon>Spiruromorpha</taxon>
        <taxon>Filarioidea</taxon>
        <taxon>Setariidae</taxon>
        <taxon>Setaria</taxon>
    </lineage>
</organism>
<dbReference type="SMART" id="SM00777">
    <property type="entry name" value="Mad3_BUB1_I"/>
    <property type="match status" value="1"/>
</dbReference>
<name>A0A915PG64_9BILA</name>
<dbReference type="AlphaFoldDB" id="A0A915PG64"/>
<dbReference type="Pfam" id="PF08311">
    <property type="entry name" value="Mad3_BUB1_I"/>
    <property type="match status" value="1"/>
</dbReference>
<evidence type="ECO:0000313" key="3">
    <source>
        <dbReference type="WBParaSite" id="sdigi.contig101.g4348.t1"/>
    </source>
</evidence>
<dbReference type="InterPro" id="IPR013212">
    <property type="entry name" value="Mad3/Bub1_I"/>
</dbReference>
<accession>A0A915PG64</accession>
<reference evidence="3" key="1">
    <citation type="submission" date="2022-11" db="UniProtKB">
        <authorList>
            <consortium name="WormBaseParasite"/>
        </authorList>
    </citation>
    <scope>IDENTIFICATION</scope>
</reference>
<dbReference type="PANTHER" id="PTHR14030">
    <property type="entry name" value="MITOTIC CHECKPOINT SERINE/THREONINE-PROTEIN KINASE BUB1"/>
    <property type="match status" value="1"/>
</dbReference>
<dbReference type="PROSITE" id="PS51489">
    <property type="entry name" value="BUB1_N"/>
    <property type="match status" value="1"/>
</dbReference>
<dbReference type="GO" id="GO:0007094">
    <property type="term" value="P:mitotic spindle assembly checkpoint signaling"/>
    <property type="evidence" value="ECO:0007669"/>
    <property type="project" value="InterPro"/>
</dbReference>
<evidence type="ECO:0000259" key="1">
    <source>
        <dbReference type="PROSITE" id="PS51489"/>
    </source>
</evidence>